<comment type="caution">
    <text evidence="17">The sequence shown here is derived from an EMBL/GenBank/DDBJ whole genome shotgun (WGS) entry which is preliminary data.</text>
</comment>
<reference evidence="17 18" key="1">
    <citation type="submission" date="2021-02" db="EMBL/GenBank/DDBJ databases">
        <title>Variation within the Batrachochytrium salamandrivorans European outbreak.</title>
        <authorList>
            <person name="Kelly M."/>
            <person name="Pasmans F."/>
            <person name="Shea T.P."/>
            <person name="Munoz J.F."/>
            <person name="Carranza S."/>
            <person name="Cuomo C.A."/>
            <person name="Martel A."/>
        </authorList>
    </citation>
    <scope>NUCLEOTIDE SEQUENCE [LARGE SCALE GENOMIC DNA]</scope>
    <source>
        <strain evidence="17 18">AMFP18/2</strain>
    </source>
</reference>
<dbReference type="SMART" id="SM00490">
    <property type="entry name" value="HELICc"/>
    <property type="match status" value="1"/>
</dbReference>
<accession>A0ABQ8FJU5</accession>
<evidence type="ECO:0000256" key="7">
    <source>
        <dbReference type="ARBA" id="ARBA00023187"/>
    </source>
</evidence>
<evidence type="ECO:0000313" key="17">
    <source>
        <dbReference type="EMBL" id="KAH6598149.1"/>
    </source>
</evidence>
<evidence type="ECO:0000256" key="1">
    <source>
        <dbReference type="ARBA" id="ARBA00012552"/>
    </source>
</evidence>
<feature type="compositionally biased region" description="Basic and acidic residues" evidence="13">
    <location>
        <begin position="95"/>
        <end position="178"/>
    </location>
</feature>
<dbReference type="InterPro" id="IPR057479">
    <property type="entry name" value="PRP28/DDX23-like_helical"/>
</dbReference>
<dbReference type="SMART" id="SM00487">
    <property type="entry name" value="DEXDc"/>
    <property type="match status" value="1"/>
</dbReference>
<keyword evidence="2" id="KW-0507">mRNA processing</keyword>
<dbReference type="PROSITE" id="PS51194">
    <property type="entry name" value="HELICASE_CTER"/>
    <property type="match status" value="1"/>
</dbReference>
<feature type="domain" description="Helicase C-terminal" evidence="15">
    <location>
        <begin position="577"/>
        <end position="740"/>
    </location>
</feature>
<keyword evidence="5 12" id="KW-0347">Helicase</keyword>
<feature type="domain" description="DEAD-box RNA helicase Q" evidence="16">
    <location>
        <begin position="332"/>
        <end position="360"/>
    </location>
</feature>
<keyword evidence="7" id="KW-0508">mRNA splicing</keyword>
<evidence type="ECO:0000256" key="11">
    <source>
        <dbReference type="PROSITE-ProRule" id="PRU00552"/>
    </source>
</evidence>
<dbReference type="PANTHER" id="PTHR47958">
    <property type="entry name" value="ATP-DEPENDENT RNA HELICASE DBP3"/>
    <property type="match status" value="1"/>
</dbReference>
<evidence type="ECO:0000313" key="18">
    <source>
        <dbReference type="Proteomes" id="UP001648503"/>
    </source>
</evidence>
<evidence type="ECO:0000256" key="3">
    <source>
        <dbReference type="ARBA" id="ARBA00022741"/>
    </source>
</evidence>
<dbReference type="SUPFAM" id="SSF52540">
    <property type="entry name" value="P-loop containing nucleoside triphosphate hydrolases"/>
    <property type="match status" value="1"/>
</dbReference>
<dbReference type="CDD" id="cd18787">
    <property type="entry name" value="SF2_C_DEAD"/>
    <property type="match status" value="1"/>
</dbReference>
<feature type="region of interest" description="Disordered" evidence="13">
    <location>
        <begin position="50"/>
        <end position="178"/>
    </location>
</feature>
<evidence type="ECO:0000256" key="6">
    <source>
        <dbReference type="ARBA" id="ARBA00022840"/>
    </source>
</evidence>
<evidence type="ECO:0000256" key="12">
    <source>
        <dbReference type="RuleBase" id="RU000492"/>
    </source>
</evidence>
<dbReference type="InterPro" id="IPR014001">
    <property type="entry name" value="Helicase_ATP-bd"/>
</dbReference>
<keyword evidence="3 12" id="KW-0547">Nucleotide-binding</keyword>
<keyword evidence="4 12" id="KW-0378">Hydrolase</keyword>
<dbReference type="PROSITE" id="PS00039">
    <property type="entry name" value="DEAD_ATP_HELICASE"/>
    <property type="match status" value="1"/>
</dbReference>
<sequence>METQSAQPGIAKRVPPSLEDLIRKKAEEKNAIVKPVFLSKEERARIALERRQREVDEQRQLQDQERRATAAFFSHKGGHGSTAVDSQQRSSGSWRDARSDRRDTQDDSSRRDSDVRDRDIDRSSRSGRDRDRDRTRESDRDRDRDRDRGRERDRIKEKDIESQRDRKKEESTGTKPKEGYILLEEKELSAIRERFMGAERKKRKIRRMNEKKFVFDWDQAEDTSKDINPIYANRHAAQLFGRGLIAGIDIKAQKKERASFYANIVQDRQSAAELDRAQELVELQTLKDRKVAHDERHWSDKPLTEMKDRDWRIFKEDFSISTKGGNIPNPLRSWSESNLSEDILGAILRIGYKEPTPIQRQAIPMGLQNRDIIGVAETGSGKTASFVIPMLKFITEMPPLTEINSSQGPYALILAPTRELAQQIESETSKFAKEMGFICVSIVGGHAVEGQAFNLRNGAHIIIATPGRLRDCLEQRILVLSQCTYVVMDEADRMVDMGFEPDLKFILDAMPVSNIKPDTDESENVELLRELTGKVTPFRQTVMFSATMPVAVERLAKSYLRRPATVTIGIAGQVVDRIEQRVEMINDDGKKMSRLQELLSGRQFEPPMIVFVNQKKGCEVISRALDRMGLKSTTLHGGKSQEQREASLLGLKQGTKDILVATDVAGRGIDVKNVSVVINFDMAKSIEDYTHRIGRTGRAGKKGVAITFLSNSDADVMYDLRQMILKSPISKIPPELARHEVRVLCMFPCSLI</sequence>
<dbReference type="InterPro" id="IPR014014">
    <property type="entry name" value="RNA_helicase_DEAD_Q_motif"/>
</dbReference>
<dbReference type="InterPro" id="IPR000629">
    <property type="entry name" value="RNA-helicase_DEAD-box_CS"/>
</dbReference>
<comment type="subunit">
    <text evidence="9">Component of the U5 snRNP complex.</text>
</comment>
<evidence type="ECO:0000256" key="8">
    <source>
        <dbReference type="ARBA" id="ARBA00037954"/>
    </source>
</evidence>
<comment type="similarity">
    <text evidence="8">Belongs to the DEAD box helicase family. DDX23/PRP28 subfamily.</text>
</comment>
<evidence type="ECO:0000259" key="16">
    <source>
        <dbReference type="PROSITE" id="PS51195"/>
    </source>
</evidence>
<evidence type="ECO:0000259" key="14">
    <source>
        <dbReference type="PROSITE" id="PS51192"/>
    </source>
</evidence>
<dbReference type="InterPro" id="IPR001650">
    <property type="entry name" value="Helicase_C-like"/>
</dbReference>
<evidence type="ECO:0000256" key="13">
    <source>
        <dbReference type="SAM" id="MobiDB-lite"/>
    </source>
</evidence>
<feature type="compositionally biased region" description="Basic and acidic residues" evidence="13">
    <location>
        <begin position="50"/>
        <end position="68"/>
    </location>
</feature>
<dbReference type="InterPro" id="IPR027417">
    <property type="entry name" value="P-loop_NTPase"/>
</dbReference>
<feature type="short sequence motif" description="Q motif" evidence="11">
    <location>
        <begin position="332"/>
        <end position="360"/>
    </location>
</feature>
<evidence type="ECO:0000256" key="4">
    <source>
        <dbReference type="ARBA" id="ARBA00022801"/>
    </source>
</evidence>
<dbReference type="Pfam" id="PF00270">
    <property type="entry name" value="DEAD"/>
    <property type="match status" value="1"/>
</dbReference>
<name>A0ABQ8FJU5_9FUNG</name>
<evidence type="ECO:0000256" key="10">
    <source>
        <dbReference type="ARBA" id="ARBA00047984"/>
    </source>
</evidence>
<dbReference type="CDD" id="cd17945">
    <property type="entry name" value="DEADc_DDX23"/>
    <property type="match status" value="1"/>
</dbReference>
<protein>
    <recommendedName>
        <fullName evidence="1">RNA helicase</fullName>
        <ecNumber evidence="1">3.6.4.13</ecNumber>
    </recommendedName>
</protein>
<dbReference type="EMBL" id="JAFCIX010000116">
    <property type="protein sequence ID" value="KAH6598149.1"/>
    <property type="molecule type" value="Genomic_DNA"/>
</dbReference>
<feature type="compositionally biased region" description="Polar residues" evidence="13">
    <location>
        <begin position="83"/>
        <end position="93"/>
    </location>
</feature>
<keyword evidence="18" id="KW-1185">Reference proteome</keyword>
<gene>
    <name evidence="17" type="ORF">BASA50_004031</name>
</gene>
<dbReference type="Pfam" id="PF00271">
    <property type="entry name" value="Helicase_C"/>
    <property type="match status" value="1"/>
</dbReference>
<dbReference type="PROSITE" id="PS51192">
    <property type="entry name" value="HELICASE_ATP_BIND_1"/>
    <property type="match status" value="1"/>
</dbReference>
<proteinExistence type="inferred from homology"/>
<evidence type="ECO:0000256" key="2">
    <source>
        <dbReference type="ARBA" id="ARBA00022664"/>
    </source>
</evidence>
<comment type="catalytic activity">
    <reaction evidence="10">
        <text>ATP + H2O = ADP + phosphate + H(+)</text>
        <dbReference type="Rhea" id="RHEA:13065"/>
        <dbReference type="ChEBI" id="CHEBI:15377"/>
        <dbReference type="ChEBI" id="CHEBI:15378"/>
        <dbReference type="ChEBI" id="CHEBI:30616"/>
        <dbReference type="ChEBI" id="CHEBI:43474"/>
        <dbReference type="ChEBI" id="CHEBI:456216"/>
        <dbReference type="EC" id="3.6.4.13"/>
    </reaction>
</comment>
<organism evidence="17 18">
    <name type="scientific">Batrachochytrium salamandrivorans</name>
    <dbReference type="NCBI Taxonomy" id="1357716"/>
    <lineage>
        <taxon>Eukaryota</taxon>
        <taxon>Fungi</taxon>
        <taxon>Fungi incertae sedis</taxon>
        <taxon>Chytridiomycota</taxon>
        <taxon>Chytridiomycota incertae sedis</taxon>
        <taxon>Chytridiomycetes</taxon>
        <taxon>Rhizophydiales</taxon>
        <taxon>Rhizophydiales incertae sedis</taxon>
        <taxon>Batrachochytrium</taxon>
    </lineage>
</organism>
<evidence type="ECO:0000259" key="15">
    <source>
        <dbReference type="PROSITE" id="PS51194"/>
    </source>
</evidence>
<dbReference type="InterPro" id="IPR011545">
    <property type="entry name" value="DEAD/DEAH_box_helicase_dom"/>
</dbReference>
<dbReference type="EC" id="3.6.4.13" evidence="1"/>
<evidence type="ECO:0000256" key="5">
    <source>
        <dbReference type="ARBA" id="ARBA00022806"/>
    </source>
</evidence>
<feature type="domain" description="Helicase ATP-binding" evidence="14">
    <location>
        <begin position="363"/>
        <end position="566"/>
    </location>
</feature>
<evidence type="ECO:0000256" key="9">
    <source>
        <dbReference type="ARBA" id="ARBA00038719"/>
    </source>
</evidence>
<dbReference type="Proteomes" id="UP001648503">
    <property type="component" value="Unassembled WGS sequence"/>
</dbReference>
<dbReference type="PROSITE" id="PS51195">
    <property type="entry name" value="Q_MOTIF"/>
    <property type="match status" value="1"/>
</dbReference>
<dbReference type="Gene3D" id="3.40.50.300">
    <property type="entry name" value="P-loop containing nucleotide triphosphate hydrolases"/>
    <property type="match status" value="2"/>
</dbReference>
<keyword evidence="6 12" id="KW-0067">ATP-binding</keyword>
<dbReference type="Pfam" id="PF25430">
    <property type="entry name" value="DDX23"/>
    <property type="match status" value="1"/>
</dbReference>